<dbReference type="InterPro" id="IPR036380">
    <property type="entry name" value="Isochorismatase-like_sf"/>
</dbReference>
<gene>
    <name evidence="9" type="ORF">CCAE0312_LOCUS686</name>
</gene>
<dbReference type="InterPro" id="IPR052347">
    <property type="entry name" value="Isochorismatase_Nicotinamidase"/>
</dbReference>
<evidence type="ECO:0000313" key="9">
    <source>
        <dbReference type="EMBL" id="CAD9223147.1"/>
    </source>
</evidence>
<dbReference type="InterPro" id="IPR000868">
    <property type="entry name" value="Isochorismatase-like_dom"/>
</dbReference>
<dbReference type="PANTHER" id="PTHR11080">
    <property type="entry name" value="PYRAZINAMIDASE/NICOTINAMIDASE"/>
    <property type="match status" value="1"/>
</dbReference>
<dbReference type="PANTHER" id="PTHR11080:SF2">
    <property type="entry name" value="LD05707P"/>
    <property type="match status" value="1"/>
</dbReference>
<dbReference type="Gene3D" id="3.40.50.850">
    <property type="entry name" value="Isochorismatase-like"/>
    <property type="match status" value="1"/>
</dbReference>
<name>A0A7S1T5X3_9RHOD</name>
<proteinExistence type="inferred from homology"/>
<dbReference type="Pfam" id="PF00857">
    <property type="entry name" value="Isochorismatase"/>
    <property type="match status" value="1"/>
</dbReference>
<keyword evidence="3" id="KW-0479">Metal-binding</keyword>
<feature type="domain" description="Isochorismatase-like" evidence="8">
    <location>
        <begin position="5"/>
        <end position="207"/>
    </location>
</feature>
<dbReference type="SUPFAM" id="SSF52499">
    <property type="entry name" value="Isochorismatase-like hydrolases"/>
    <property type="match status" value="1"/>
</dbReference>
<comment type="pathway">
    <text evidence="5">Cofactor biosynthesis; nicotinate biosynthesis; nicotinate from nicotinamide: step 1/1.</text>
</comment>
<evidence type="ECO:0000256" key="6">
    <source>
        <dbReference type="ARBA" id="ARBA00039017"/>
    </source>
</evidence>
<evidence type="ECO:0000256" key="5">
    <source>
        <dbReference type="ARBA" id="ARBA00037900"/>
    </source>
</evidence>
<keyword evidence="4" id="KW-0378">Hydrolase</keyword>
<comment type="similarity">
    <text evidence="1">Belongs to the isochorismatase family.</text>
</comment>
<dbReference type="GO" id="GO:0019363">
    <property type="term" value="P:pyridine nucleotide biosynthetic process"/>
    <property type="evidence" value="ECO:0007669"/>
    <property type="project" value="UniProtKB-KW"/>
</dbReference>
<evidence type="ECO:0000256" key="1">
    <source>
        <dbReference type="ARBA" id="ARBA00006336"/>
    </source>
</evidence>
<reference evidence="9" key="1">
    <citation type="submission" date="2021-01" db="EMBL/GenBank/DDBJ databases">
        <authorList>
            <person name="Corre E."/>
            <person name="Pelletier E."/>
            <person name="Niang G."/>
            <person name="Scheremetjew M."/>
            <person name="Finn R."/>
            <person name="Kale V."/>
            <person name="Holt S."/>
            <person name="Cochrane G."/>
            <person name="Meng A."/>
            <person name="Brown T."/>
            <person name="Cohen L."/>
        </authorList>
    </citation>
    <scope>NUCLEOTIDE SEQUENCE</scope>
    <source>
        <strain evidence="9">SAG 36.94</strain>
    </source>
</reference>
<evidence type="ECO:0000256" key="2">
    <source>
        <dbReference type="ARBA" id="ARBA00022642"/>
    </source>
</evidence>
<dbReference type="EC" id="3.5.1.19" evidence="6"/>
<evidence type="ECO:0000259" key="8">
    <source>
        <dbReference type="Pfam" id="PF00857"/>
    </source>
</evidence>
<dbReference type="GO" id="GO:0008936">
    <property type="term" value="F:nicotinamidase activity"/>
    <property type="evidence" value="ECO:0007669"/>
    <property type="project" value="UniProtKB-EC"/>
</dbReference>
<dbReference type="CDD" id="cd01011">
    <property type="entry name" value="nicotinamidase"/>
    <property type="match status" value="1"/>
</dbReference>
<dbReference type="GO" id="GO:0046872">
    <property type="term" value="F:metal ion binding"/>
    <property type="evidence" value="ECO:0007669"/>
    <property type="project" value="UniProtKB-KW"/>
</dbReference>
<accession>A0A7S1T5X3</accession>
<evidence type="ECO:0000256" key="4">
    <source>
        <dbReference type="ARBA" id="ARBA00022801"/>
    </source>
</evidence>
<evidence type="ECO:0000256" key="3">
    <source>
        <dbReference type="ARBA" id="ARBA00022723"/>
    </source>
</evidence>
<protein>
    <recommendedName>
        <fullName evidence="6">nicotinamidase</fullName>
        <ecNumber evidence="6">3.5.1.19</ecNumber>
    </recommendedName>
    <alternativeName>
        <fullName evidence="7">Nicotinamide deamidase</fullName>
    </alternativeName>
</protein>
<organism evidence="9">
    <name type="scientific">Compsopogon caeruleus</name>
    <dbReference type="NCBI Taxonomy" id="31354"/>
    <lineage>
        <taxon>Eukaryota</taxon>
        <taxon>Rhodophyta</taxon>
        <taxon>Compsopogonophyceae</taxon>
        <taxon>Compsopogonales</taxon>
        <taxon>Compsopogonaceae</taxon>
        <taxon>Compsopogon</taxon>
    </lineage>
</organism>
<dbReference type="EMBL" id="HBGH01001371">
    <property type="protein sequence ID" value="CAD9223147.1"/>
    <property type="molecule type" value="Transcribed_RNA"/>
</dbReference>
<keyword evidence="2" id="KW-0662">Pyridine nucleotide biosynthesis</keyword>
<dbReference type="AlphaFoldDB" id="A0A7S1T5X3"/>
<sequence length="219" mass="23760">MDKIALVVVDVQWDFLPPDGNLAVPDGLAVIPVIQELCRSGTFDLIVFTQDWHPPGHVSFASSHPGHKPLDEVDVGSPPVRQTLWPSHCVQGSHGAEIHPDLLASVDETAPVGFIQKGSLTWVDSYSGFWDNARGNATGLDSILRKHEVTRVVVCGLAMDFCVGYTALDALEGGFETSVVLDATRGMDKERVEAMLGKIVDRGGFVRVSQEFITRKLLG</sequence>
<evidence type="ECO:0000256" key="7">
    <source>
        <dbReference type="ARBA" id="ARBA00043224"/>
    </source>
</evidence>